<evidence type="ECO:0008006" key="5">
    <source>
        <dbReference type="Google" id="ProtNLM"/>
    </source>
</evidence>
<dbReference type="Gene3D" id="2.30.110.10">
    <property type="entry name" value="Electron Transport, Fmn-binding Protein, Chain A"/>
    <property type="match status" value="1"/>
</dbReference>
<dbReference type="Gene3D" id="1.20.58.290">
    <property type="entry name" value="Hypothetical membrane protein ta0354_69_121"/>
    <property type="match status" value="1"/>
</dbReference>
<gene>
    <name evidence="3" type="ORF">FHS27_003072</name>
</gene>
<proteinExistence type="predicted"/>
<dbReference type="EMBL" id="JACHXU010000009">
    <property type="protein sequence ID" value="MBB3207253.1"/>
    <property type="molecule type" value="Genomic_DNA"/>
</dbReference>
<organism evidence="3 4">
    <name type="scientific">Aporhodopirellula rubra</name>
    <dbReference type="NCBI Taxonomy" id="980271"/>
    <lineage>
        <taxon>Bacteria</taxon>
        <taxon>Pseudomonadati</taxon>
        <taxon>Planctomycetota</taxon>
        <taxon>Planctomycetia</taxon>
        <taxon>Pirellulales</taxon>
        <taxon>Pirellulaceae</taxon>
        <taxon>Aporhodopirellula</taxon>
    </lineage>
</organism>
<dbReference type="Pfam" id="PF04289">
    <property type="entry name" value="DUF447_N"/>
    <property type="match status" value="1"/>
</dbReference>
<accession>A0A7W5E063</accession>
<evidence type="ECO:0000313" key="3">
    <source>
        <dbReference type="EMBL" id="MBB3207253.1"/>
    </source>
</evidence>
<evidence type="ECO:0000259" key="2">
    <source>
        <dbReference type="Pfam" id="PF20766"/>
    </source>
</evidence>
<dbReference type="AlphaFoldDB" id="A0A7W5E063"/>
<feature type="domain" description="DUF447" evidence="2">
    <location>
        <begin position="135"/>
        <end position="185"/>
    </location>
</feature>
<dbReference type="RefSeq" id="WP_184305601.1">
    <property type="nucleotide sequence ID" value="NZ_JACHXU010000009.1"/>
</dbReference>
<protein>
    <recommendedName>
        <fullName evidence="5">DUF447 family protein</fullName>
    </recommendedName>
</protein>
<feature type="domain" description="DUF447" evidence="1">
    <location>
        <begin position="4"/>
        <end position="126"/>
    </location>
</feature>
<reference evidence="3 4" key="1">
    <citation type="submission" date="2020-08" db="EMBL/GenBank/DDBJ databases">
        <title>Genomic Encyclopedia of Type Strains, Phase III (KMG-III): the genomes of soil and plant-associated and newly described type strains.</title>
        <authorList>
            <person name="Whitman W."/>
        </authorList>
    </citation>
    <scope>NUCLEOTIDE SEQUENCE [LARGE SCALE GENOMIC DNA]</scope>
    <source>
        <strain evidence="3 4">CECT 8075</strain>
    </source>
</reference>
<dbReference type="Proteomes" id="UP000536179">
    <property type="component" value="Unassembled WGS sequence"/>
</dbReference>
<evidence type="ECO:0000313" key="4">
    <source>
        <dbReference type="Proteomes" id="UP000536179"/>
    </source>
</evidence>
<evidence type="ECO:0000259" key="1">
    <source>
        <dbReference type="Pfam" id="PF04289"/>
    </source>
</evidence>
<sequence length="201" mass="21964">MILESIVTTVSPEGRVNIAPMGPIVQESSGEENLPTFLLRPYEGSRTCRNLLASGNAVVHVTDDVLLLARSAIGDVQPNGLVCPAEDAGAGYVRLIDCHRWFAIKVIDRGGEPPRHELTARCVAEGTVRPFFGFNRAKHAVIEAAILATRIGLIDPEQIRDELKRLRVPVEKTAGPDEQTAFDLVTSFIRERLLVTNESSV</sequence>
<comment type="caution">
    <text evidence="3">The sequence shown here is derived from an EMBL/GenBank/DDBJ whole genome shotgun (WGS) entry which is preliminary data.</text>
</comment>
<dbReference type="InterPro" id="IPR012349">
    <property type="entry name" value="Split_barrel_FMN-bd"/>
</dbReference>
<name>A0A7W5E063_9BACT</name>
<dbReference type="InterPro" id="IPR007386">
    <property type="entry name" value="DUF447_N"/>
</dbReference>
<dbReference type="SUPFAM" id="SSF50475">
    <property type="entry name" value="FMN-binding split barrel"/>
    <property type="match status" value="1"/>
</dbReference>
<dbReference type="Pfam" id="PF20766">
    <property type="entry name" value="DUF447_C"/>
    <property type="match status" value="1"/>
</dbReference>
<dbReference type="InterPro" id="IPR049288">
    <property type="entry name" value="DUF447_C"/>
</dbReference>
<keyword evidence="4" id="KW-1185">Reference proteome</keyword>